<evidence type="ECO:0000256" key="2">
    <source>
        <dbReference type="RuleBase" id="RU003750"/>
    </source>
</evidence>
<dbReference type="InterPro" id="IPR048254">
    <property type="entry name" value="CDP_ALCOHOL_P_TRANSF_CS"/>
</dbReference>
<evidence type="ECO:0000313" key="5">
    <source>
        <dbReference type="EMBL" id="RKR75251.1"/>
    </source>
</evidence>
<dbReference type="AlphaFoldDB" id="A0A495IIW8"/>
<dbReference type="RefSeq" id="WP_121370069.1">
    <property type="nucleotide sequence ID" value="NZ_RBKS01000001.1"/>
</dbReference>
<dbReference type="OrthoDB" id="9796672at2"/>
<feature type="transmembrane region" description="Helical" evidence="4">
    <location>
        <begin position="129"/>
        <end position="150"/>
    </location>
</feature>
<dbReference type="PROSITE" id="PS00379">
    <property type="entry name" value="CDP_ALCOHOL_P_TRANSF"/>
    <property type="match status" value="1"/>
</dbReference>
<protein>
    <submittedName>
        <fullName evidence="5">Phosphatidylglycerophosphate synthase</fullName>
    </submittedName>
</protein>
<keyword evidence="4" id="KW-0812">Transmembrane</keyword>
<feature type="transmembrane region" description="Helical" evidence="4">
    <location>
        <begin position="50"/>
        <end position="68"/>
    </location>
</feature>
<evidence type="ECO:0000256" key="1">
    <source>
        <dbReference type="ARBA" id="ARBA00022679"/>
    </source>
</evidence>
<keyword evidence="6" id="KW-1185">Reference proteome</keyword>
<feature type="region of interest" description="Disordered" evidence="3">
    <location>
        <begin position="229"/>
        <end position="251"/>
    </location>
</feature>
<sequence>MVHTGSGAIALVVGAVAAATCVAVAGLLLTRGLRRRGARRLGAANTVTSVRALLGAGTTGLVGAGMVVPVAPPILLAVVVPALLLDGLDGWVARRTGTVSELGARYDMEVDAFLLLVLSVDVARDLGPWVLAIGLMRYAFVAASWLLPWMGAPLPFRYWRKVAAAAQGVALAVAASRLLPGLDVVLVALALSLLVESFGRDVLWLARRRPSRVARRLGAWRRTDSARWPRITSRSSGTPRSGPATPPPPTR</sequence>
<dbReference type="Proteomes" id="UP000280008">
    <property type="component" value="Unassembled WGS sequence"/>
</dbReference>
<keyword evidence="4" id="KW-1133">Transmembrane helix</keyword>
<name>A0A495IIW8_9MICO</name>
<dbReference type="Pfam" id="PF01066">
    <property type="entry name" value="CDP-OH_P_transf"/>
    <property type="match status" value="1"/>
</dbReference>
<evidence type="ECO:0000256" key="4">
    <source>
        <dbReference type="SAM" id="Phobius"/>
    </source>
</evidence>
<keyword evidence="4" id="KW-0472">Membrane</keyword>
<dbReference type="GO" id="GO:0008654">
    <property type="term" value="P:phospholipid biosynthetic process"/>
    <property type="evidence" value="ECO:0007669"/>
    <property type="project" value="InterPro"/>
</dbReference>
<dbReference type="GO" id="GO:0016020">
    <property type="term" value="C:membrane"/>
    <property type="evidence" value="ECO:0007669"/>
    <property type="project" value="InterPro"/>
</dbReference>
<reference evidence="5 6" key="1">
    <citation type="submission" date="2018-10" db="EMBL/GenBank/DDBJ databases">
        <title>Sequencing the genomes of 1000 actinobacteria strains.</title>
        <authorList>
            <person name="Klenk H.-P."/>
        </authorList>
    </citation>
    <scope>NUCLEOTIDE SEQUENCE [LARGE SCALE GENOMIC DNA]</scope>
    <source>
        <strain evidence="5 6">DSM 17894</strain>
    </source>
</reference>
<evidence type="ECO:0000313" key="6">
    <source>
        <dbReference type="Proteomes" id="UP000280008"/>
    </source>
</evidence>
<dbReference type="InterPro" id="IPR043130">
    <property type="entry name" value="CDP-OH_PTrfase_TM_dom"/>
</dbReference>
<dbReference type="EMBL" id="RBKS01000001">
    <property type="protein sequence ID" value="RKR75251.1"/>
    <property type="molecule type" value="Genomic_DNA"/>
</dbReference>
<keyword evidence="1 2" id="KW-0808">Transferase</keyword>
<feature type="transmembrane region" description="Helical" evidence="4">
    <location>
        <begin position="162"/>
        <end position="179"/>
    </location>
</feature>
<evidence type="ECO:0000256" key="3">
    <source>
        <dbReference type="SAM" id="MobiDB-lite"/>
    </source>
</evidence>
<comment type="similarity">
    <text evidence="2">Belongs to the CDP-alcohol phosphatidyltransferase class-I family.</text>
</comment>
<accession>A0A495IIW8</accession>
<gene>
    <name evidence="5" type="ORF">C8E83_2389</name>
</gene>
<feature type="transmembrane region" description="Helical" evidence="4">
    <location>
        <begin position="185"/>
        <end position="206"/>
    </location>
</feature>
<comment type="caution">
    <text evidence="5">The sequence shown here is derived from an EMBL/GenBank/DDBJ whole genome shotgun (WGS) entry which is preliminary data.</text>
</comment>
<proteinExistence type="inferred from homology"/>
<dbReference type="Gene3D" id="1.20.120.1760">
    <property type="match status" value="1"/>
</dbReference>
<feature type="transmembrane region" description="Helical" evidence="4">
    <location>
        <begin position="6"/>
        <end position="29"/>
    </location>
</feature>
<dbReference type="GO" id="GO:0016780">
    <property type="term" value="F:phosphotransferase activity, for other substituted phosphate groups"/>
    <property type="evidence" value="ECO:0007669"/>
    <property type="project" value="InterPro"/>
</dbReference>
<organism evidence="5 6">
    <name type="scientific">Frondihabitans australicus</name>
    <dbReference type="NCBI Taxonomy" id="386892"/>
    <lineage>
        <taxon>Bacteria</taxon>
        <taxon>Bacillati</taxon>
        <taxon>Actinomycetota</taxon>
        <taxon>Actinomycetes</taxon>
        <taxon>Micrococcales</taxon>
        <taxon>Microbacteriaceae</taxon>
        <taxon>Frondihabitans</taxon>
    </lineage>
</organism>
<dbReference type="InterPro" id="IPR000462">
    <property type="entry name" value="CDP-OH_P_trans"/>
</dbReference>